<dbReference type="InterPro" id="IPR027417">
    <property type="entry name" value="P-loop_NTPase"/>
</dbReference>
<evidence type="ECO:0000259" key="1">
    <source>
        <dbReference type="PROSITE" id="PS50943"/>
    </source>
</evidence>
<dbReference type="SUPFAM" id="SSF47413">
    <property type="entry name" value="lambda repressor-like DNA-binding domains"/>
    <property type="match status" value="1"/>
</dbReference>
<dbReference type="PRINTS" id="PR00364">
    <property type="entry name" value="DISEASERSIST"/>
</dbReference>
<reference evidence="2 3" key="1">
    <citation type="submission" date="2020-03" db="EMBL/GenBank/DDBJ databases">
        <title>Sequencing the genomes of 1000 actinobacteria strains.</title>
        <authorList>
            <person name="Klenk H.-P."/>
        </authorList>
    </citation>
    <scope>NUCLEOTIDE SEQUENCE [LARGE SCALE GENOMIC DNA]</scope>
    <source>
        <strain evidence="2 3">DSM 45668</strain>
    </source>
</reference>
<dbReference type="PANTHER" id="PTHR47691:SF3">
    <property type="entry name" value="HTH-TYPE TRANSCRIPTIONAL REGULATOR RV0890C-RELATED"/>
    <property type="match status" value="1"/>
</dbReference>
<sequence>MRTSGFGALLKQLRLAAGLTQEALAERAGVSPRAVSDLERDPHRSPRLDTVRLLADALELDADQRAHVLAAARPGAVEPVTAGPLLLPPLIGRAGVAAALTELLERGETRLLTLTGPGGVGKTRLALDVLGALGEQYPGGAVFVDLSPVRDPGLVTAAIARQVGLDERGPLPVSTRLTAVLRDKRVLLLLDNFEHVVAAGTEVLGLLTACPGLTVLTTSRVPLRLRAEREYRIAPLESRDPDSPAARLFTERAAAAGVPPEPGDAEAVAEICRRLDGLPLAIELAAARVRSLPPRVLLHRLEQRLPVLVGGPRDLPDRQRTMRDAIGWSYQLLSGDARAAFRKLSVFAGGCSRHAAESVASGQSLDELAEASIVDVRPDGRIRMLETIREYGLERLTAAGEAEAAVRAHIRYYAGLAERGTPEELAPELDNLRAALERALAARDAAHALRLCAALPAFWLEHGLLGEGVRVVRAALGLGGVERVPVPTRVAALAGAARMAIEVSALADAGAWCEQLVGLARREGTAADLVTALNTRGVFRRVTDRYAESAADHDEARALADRIGDRAGHAAALLGLSYDLMFTGDTARAGELADRGLAETRATGSARDLGEALLLLAWQATQAGRPGRSRRLAGEALELARARRDGSRIADALRILGTNAQLDGRYEDAARWLGECERLHRARGDERSADQLLAHLAHVAQLTGDLRRARELGEVALASARRYGDLWATAMSTTQLGHTELAAGRVGAARGLFEESRELFERIGNPMYLSWCLEGLAAVAVAGGRLADAARLCAQRDDVAAGLPPMNPEGHRATVAAVGRLARPER</sequence>
<comment type="caution">
    <text evidence="2">The sequence shown here is derived from an EMBL/GenBank/DDBJ whole genome shotgun (WGS) entry which is preliminary data.</text>
</comment>
<dbReference type="SUPFAM" id="SSF48452">
    <property type="entry name" value="TPR-like"/>
    <property type="match status" value="2"/>
</dbReference>
<gene>
    <name evidence="2" type="ORF">FHX46_002763</name>
</gene>
<dbReference type="Pfam" id="PF01381">
    <property type="entry name" value="HTH_3"/>
    <property type="match status" value="1"/>
</dbReference>
<organism evidence="2 3">
    <name type="scientific">Amycolatopsis viridis</name>
    <dbReference type="NCBI Taxonomy" id="185678"/>
    <lineage>
        <taxon>Bacteria</taxon>
        <taxon>Bacillati</taxon>
        <taxon>Actinomycetota</taxon>
        <taxon>Actinomycetes</taxon>
        <taxon>Pseudonocardiales</taxon>
        <taxon>Pseudonocardiaceae</taxon>
        <taxon>Amycolatopsis</taxon>
    </lineage>
</organism>
<dbReference type="EMBL" id="JAANOU010000001">
    <property type="protein sequence ID" value="NIH80233.1"/>
    <property type="molecule type" value="Genomic_DNA"/>
</dbReference>
<dbReference type="Gene3D" id="3.40.50.300">
    <property type="entry name" value="P-loop containing nucleotide triphosphate hydrolases"/>
    <property type="match status" value="1"/>
</dbReference>
<dbReference type="InterPro" id="IPR001387">
    <property type="entry name" value="Cro/C1-type_HTH"/>
</dbReference>
<dbReference type="SMART" id="SM00530">
    <property type="entry name" value="HTH_XRE"/>
    <property type="match status" value="1"/>
</dbReference>
<evidence type="ECO:0000313" key="2">
    <source>
        <dbReference type="EMBL" id="NIH80233.1"/>
    </source>
</evidence>
<protein>
    <submittedName>
        <fullName evidence="2">ATPase/DNA-binding XRE family transcriptional regulator</fullName>
    </submittedName>
</protein>
<dbReference type="SUPFAM" id="SSF52540">
    <property type="entry name" value="P-loop containing nucleoside triphosphate hydrolases"/>
    <property type="match status" value="1"/>
</dbReference>
<keyword evidence="3" id="KW-1185">Reference proteome</keyword>
<dbReference type="Gene3D" id="1.10.260.40">
    <property type="entry name" value="lambda repressor-like DNA-binding domains"/>
    <property type="match status" value="1"/>
</dbReference>
<dbReference type="InterPro" id="IPR011990">
    <property type="entry name" value="TPR-like_helical_dom_sf"/>
</dbReference>
<dbReference type="PANTHER" id="PTHR47691">
    <property type="entry name" value="REGULATOR-RELATED"/>
    <property type="match status" value="1"/>
</dbReference>
<dbReference type="Pfam" id="PF13401">
    <property type="entry name" value="AAA_22"/>
    <property type="match status" value="1"/>
</dbReference>
<dbReference type="PROSITE" id="PS50943">
    <property type="entry name" value="HTH_CROC1"/>
    <property type="match status" value="1"/>
</dbReference>
<dbReference type="InterPro" id="IPR010982">
    <property type="entry name" value="Lambda_DNA-bd_dom_sf"/>
</dbReference>
<accession>A0ABX0SUK3</accession>
<dbReference type="Gene3D" id="1.25.40.10">
    <property type="entry name" value="Tetratricopeptide repeat domain"/>
    <property type="match status" value="2"/>
</dbReference>
<dbReference type="CDD" id="cd00093">
    <property type="entry name" value="HTH_XRE"/>
    <property type="match status" value="1"/>
</dbReference>
<proteinExistence type="predicted"/>
<dbReference type="Proteomes" id="UP000754495">
    <property type="component" value="Unassembled WGS sequence"/>
</dbReference>
<name>A0ABX0SUK3_9PSEU</name>
<dbReference type="RefSeq" id="WP_167114140.1">
    <property type="nucleotide sequence ID" value="NZ_JAANOU010000001.1"/>
</dbReference>
<feature type="domain" description="HTH cro/C1-type" evidence="1">
    <location>
        <begin position="10"/>
        <end position="65"/>
    </location>
</feature>
<dbReference type="InterPro" id="IPR049945">
    <property type="entry name" value="AAA_22"/>
</dbReference>
<evidence type="ECO:0000313" key="3">
    <source>
        <dbReference type="Proteomes" id="UP000754495"/>
    </source>
</evidence>